<evidence type="ECO:0000256" key="6">
    <source>
        <dbReference type="ARBA" id="ARBA00023242"/>
    </source>
</evidence>
<evidence type="ECO:0000256" key="8">
    <source>
        <dbReference type="RuleBase" id="RU000682"/>
    </source>
</evidence>
<feature type="compositionally biased region" description="Basic and acidic residues" evidence="9">
    <location>
        <begin position="168"/>
        <end position="195"/>
    </location>
</feature>
<dbReference type="Pfam" id="PF00046">
    <property type="entry name" value="Homeodomain"/>
    <property type="match status" value="1"/>
</dbReference>
<evidence type="ECO:0000259" key="10">
    <source>
        <dbReference type="PROSITE" id="PS50071"/>
    </source>
</evidence>
<dbReference type="GO" id="GO:0000981">
    <property type="term" value="F:DNA-binding transcription factor activity, RNA polymerase II-specific"/>
    <property type="evidence" value="ECO:0007669"/>
    <property type="project" value="InterPro"/>
</dbReference>
<keyword evidence="4 7" id="KW-0371">Homeobox</keyword>
<evidence type="ECO:0000256" key="4">
    <source>
        <dbReference type="ARBA" id="ARBA00023155"/>
    </source>
</evidence>
<dbReference type="GO" id="GO:0005634">
    <property type="term" value="C:nucleus"/>
    <property type="evidence" value="ECO:0007669"/>
    <property type="project" value="UniProtKB-SubCell"/>
</dbReference>
<dbReference type="SMART" id="SM00389">
    <property type="entry name" value="HOX"/>
    <property type="match status" value="1"/>
</dbReference>
<dbReference type="PROSITE" id="PS00027">
    <property type="entry name" value="HOMEOBOX_1"/>
    <property type="match status" value="1"/>
</dbReference>
<dbReference type="STRING" id="983967.A0A1E4ST93"/>
<dbReference type="CDD" id="cd00086">
    <property type="entry name" value="homeodomain"/>
    <property type="match status" value="1"/>
</dbReference>
<name>A0A1E4ST93_9ASCO</name>
<keyword evidence="3 7" id="KW-0238">DNA-binding</keyword>
<evidence type="ECO:0000256" key="2">
    <source>
        <dbReference type="ARBA" id="ARBA00023015"/>
    </source>
</evidence>
<dbReference type="OrthoDB" id="2109411at2759"/>
<sequence>MESIDTVLGSIFTICQLTEPLKHKSNSNSSAPLPEGIIRSYSLKEAPFLPIHISASLNELIASLQESLESEFRVLLENHRPDSDFRSVYKLYESILNQSYMDKKNVFDLPTEDEELLDSILSFEETIDSFKLEYDFASFSSASPLDTEIASTKFNFQELCNEPSFKLMDGDPDNKTSRTSARRESHSESQKKRKMISKEAKALLESVFRVKTSLNSKERKILADKCNLSPMQVRVWFTNKRARNKESIASNESDDH</sequence>
<evidence type="ECO:0000313" key="11">
    <source>
        <dbReference type="EMBL" id="ODV82657.1"/>
    </source>
</evidence>
<accession>A0A1E4ST93</accession>
<evidence type="ECO:0000256" key="1">
    <source>
        <dbReference type="ARBA" id="ARBA00004123"/>
    </source>
</evidence>
<keyword evidence="12" id="KW-1185">Reference proteome</keyword>
<evidence type="ECO:0000256" key="9">
    <source>
        <dbReference type="SAM" id="MobiDB-lite"/>
    </source>
</evidence>
<keyword evidence="5" id="KW-0804">Transcription</keyword>
<dbReference type="GO" id="GO:0003677">
    <property type="term" value="F:DNA binding"/>
    <property type="evidence" value="ECO:0007669"/>
    <property type="project" value="UniProtKB-UniRule"/>
</dbReference>
<dbReference type="PANTHER" id="PTHR45714:SF34">
    <property type="entry name" value="HOMEOBOX-LEUCINE ZIPPER PROTEIN HAT9"/>
    <property type="match status" value="1"/>
</dbReference>
<evidence type="ECO:0000256" key="3">
    <source>
        <dbReference type="ARBA" id="ARBA00023125"/>
    </source>
</evidence>
<dbReference type="InterPro" id="IPR009057">
    <property type="entry name" value="Homeodomain-like_sf"/>
</dbReference>
<dbReference type="AlphaFoldDB" id="A0A1E4ST93"/>
<feature type="region of interest" description="Disordered" evidence="9">
    <location>
        <begin position="165"/>
        <end position="195"/>
    </location>
</feature>
<reference evidence="12" key="1">
    <citation type="submission" date="2016-04" db="EMBL/GenBank/DDBJ databases">
        <title>Comparative genomics of biotechnologically important yeasts.</title>
        <authorList>
            <consortium name="DOE Joint Genome Institute"/>
            <person name="Riley R."/>
            <person name="Haridas S."/>
            <person name="Wolfe K.H."/>
            <person name="Lopes M.R."/>
            <person name="Hittinger C.T."/>
            <person name="Goker M."/>
            <person name="Salamov A."/>
            <person name="Wisecaver J."/>
            <person name="Long T.M."/>
            <person name="Aerts A.L."/>
            <person name="Barry K."/>
            <person name="Choi C."/>
            <person name="Clum A."/>
            <person name="Coughlan A.Y."/>
            <person name="Deshpande S."/>
            <person name="Douglass A.P."/>
            <person name="Hanson S.J."/>
            <person name="Klenk H.-P."/>
            <person name="Labutti K."/>
            <person name="Lapidus A."/>
            <person name="Lindquist E."/>
            <person name="Lipzen A."/>
            <person name="Meier-Kolthoff J.P."/>
            <person name="Ohm R.A."/>
            <person name="Otillar R.P."/>
            <person name="Pangilinan J."/>
            <person name="Peng Y."/>
            <person name="Rokas A."/>
            <person name="Rosa C.A."/>
            <person name="Scheuner C."/>
            <person name="Sibirny A.A."/>
            <person name="Slot J.C."/>
            <person name="Stielow J.B."/>
            <person name="Sun H."/>
            <person name="Kurtzman C.P."/>
            <person name="Blackwell M."/>
            <person name="Grigoriev I.V."/>
            <person name="Jeffries T.W."/>
        </authorList>
    </citation>
    <scope>NUCLEOTIDE SEQUENCE [LARGE SCALE GENOMIC DNA]</scope>
    <source>
        <strain evidence="12">NRRL YB-2248</strain>
    </source>
</reference>
<dbReference type="Gene3D" id="1.10.10.60">
    <property type="entry name" value="Homeodomain-like"/>
    <property type="match status" value="1"/>
</dbReference>
<evidence type="ECO:0000313" key="12">
    <source>
        <dbReference type="Proteomes" id="UP000094801"/>
    </source>
</evidence>
<dbReference type="EMBL" id="KV453878">
    <property type="protein sequence ID" value="ODV82657.1"/>
    <property type="molecule type" value="Genomic_DNA"/>
</dbReference>
<dbReference type="InterPro" id="IPR050762">
    <property type="entry name" value="HD-ZIP_Homeobox_LZ_Class_II"/>
</dbReference>
<feature type="domain" description="Homeobox" evidence="10">
    <location>
        <begin position="187"/>
        <end position="247"/>
    </location>
</feature>
<gene>
    <name evidence="11" type="ORF">CANARDRAFT_245777</name>
</gene>
<dbReference type="InterPro" id="IPR017970">
    <property type="entry name" value="Homeobox_CS"/>
</dbReference>
<keyword evidence="6 7" id="KW-0539">Nucleus</keyword>
<comment type="subcellular location">
    <subcellularLocation>
        <location evidence="1 7 8">Nucleus</location>
    </subcellularLocation>
</comment>
<feature type="DNA-binding region" description="Homeobox" evidence="7">
    <location>
        <begin position="189"/>
        <end position="248"/>
    </location>
</feature>
<evidence type="ECO:0000256" key="7">
    <source>
        <dbReference type="PROSITE-ProRule" id="PRU00108"/>
    </source>
</evidence>
<dbReference type="InterPro" id="IPR001356">
    <property type="entry name" value="HD"/>
</dbReference>
<keyword evidence="2" id="KW-0805">Transcription regulation</keyword>
<dbReference type="Proteomes" id="UP000094801">
    <property type="component" value="Unassembled WGS sequence"/>
</dbReference>
<organism evidence="11 12">
    <name type="scientific">[Candida] arabinofermentans NRRL YB-2248</name>
    <dbReference type="NCBI Taxonomy" id="983967"/>
    <lineage>
        <taxon>Eukaryota</taxon>
        <taxon>Fungi</taxon>
        <taxon>Dikarya</taxon>
        <taxon>Ascomycota</taxon>
        <taxon>Saccharomycotina</taxon>
        <taxon>Pichiomycetes</taxon>
        <taxon>Pichiales</taxon>
        <taxon>Pichiaceae</taxon>
        <taxon>Ogataea</taxon>
        <taxon>Ogataea/Candida clade</taxon>
    </lineage>
</organism>
<dbReference type="PANTHER" id="PTHR45714">
    <property type="entry name" value="HOMEOBOX-LEUCINE ZIPPER PROTEIN HAT14"/>
    <property type="match status" value="1"/>
</dbReference>
<evidence type="ECO:0000256" key="5">
    <source>
        <dbReference type="ARBA" id="ARBA00023163"/>
    </source>
</evidence>
<proteinExistence type="predicted"/>
<protein>
    <recommendedName>
        <fullName evidence="10">Homeobox domain-containing protein</fullName>
    </recommendedName>
</protein>
<dbReference type="SUPFAM" id="SSF46689">
    <property type="entry name" value="Homeodomain-like"/>
    <property type="match status" value="1"/>
</dbReference>
<dbReference type="PROSITE" id="PS50071">
    <property type="entry name" value="HOMEOBOX_2"/>
    <property type="match status" value="1"/>
</dbReference>